<sequence length="307" mass="36983">MNYKYQVDLNLTKLLKLKIKYNETYETYMLNDTWVNEIDEYFYEDKIGSIKNLIAKQLKYGLKQKEFLEDLSRRIYNKYDRLKNYDLNSLNFFETYPNITFTKDDSEEKPASNASLFENYSNENELAYEKNPVLIGYLNHFSNKLNGLKTKEDFEKGLLLYALNNYKSALWDLHGYISEILNNVDFIDFKNINIEDQVRSAVKKNKNRLGHFNLSKKDVAHFFRILLEEDYLVFDETSDNKNELEMKKFVEANFTFRNHKKERIRIKTFNREYSEVIYKSRPGPKLHRDFIDKLILKLQMRKKNIKD</sequence>
<organism evidence="1 2">
    <name type="scientific">Psychroflexus planctonicus</name>
    <dbReference type="NCBI Taxonomy" id="1526575"/>
    <lineage>
        <taxon>Bacteria</taxon>
        <taxon>Pseudomonadati</taxon>
        <taxon>Bacteroidota</taxon>
        <taxon>Flavobacteriia</taxon>
        <taxon>Flavobacteriales</taxon>
        <taxon>Flavobacteriaceae</taxon>
        <taxon>Psychroflexus</taxon>
    </lineage>
</organism>
<dbReference type="Proteomes" id="UP000599179">
    <property type="component" value="Unassembled WGS sequence"/>
</dbReference>
<reference evidence="2" key="1">
    <citation type="journal article" date="2019" name="Int. J. Syst. Evol. Microbiol.">
        <title>The Global Catalogue of Microorganisms (GCM) 10K type strain sequencing project: providing services to taxonomists for standard genome sequencing and annotation.</title>
        <authorList>
            <consortium name="The Broad Institute Genomics Platform"/>
            <consortium name="The Broad Institute Genome Sequencing Center for Infectious Disease"/>
            <person name="Wu L."/>
            <person name="Ma J."/>
        </authorList>
    </citation>
    <scope>NUCLEOTIDE SEQUENCE [LARGE SCALE GENOMIC DNA]</scope>
    <source>
        <strain evidence="2">CGMCC 1.12931</strain>
    </source>
</reference>
<comment type="caution">
    <text evidence="1">The sequence shown here is derived from an EMBL/GenBank/DDBJ whole genome shotgun (WGS) entry which is preliminary data.</text>
</comment>
<accession>A0ABQ1SP54</accession>
<proteinExistence type="predicted"/>
<keyword evidence="2" id="KW-1185">Reference proteome</keyword>
<protein>
    <submittedName>
        <fullName evidence="1">Uncharacterized protein</fullName>
    </submittedName>
</protein>
<dbReference type="RefSeq" id="WP_188459544.1">
    <property type="nucleotide sequence ID" value="NZ_BMGM01000013.1"/>
</dbReference>
<name>A0ABQ1SP54_9FLAO</name>
<gene>
    <name evidence="1" type="ORF">GCM10010832_25530</name>
</gene>
<evidence type="ECO:0000313" key="2">
    <source>
        <dbReference type="Proteomes" id="UP000599179"/>
    </source>
</evidence>
<dbReference type="EMBL" id="BMGM01000013">
    <property type="protein sequence ID" value="GGE44396.1"/>
    <property type="molecule type" value="Genomic_DNA"/>
</dbReference>
<evidence type="ECO:0000313" key="1">
    <source>
        <dbReference type="EMBL" id="GGE44396.1"/>
    </source>
</evidence>